<organism evidence="2 3">
    <name type="scientific">Shinella yambaruensis</name>
    <dbReference type="NCBI Taxonomy" id="415996"/>
    <lineage>
        <taxon>Bacteria</taxon>
        <taxon>Pseudomonadati</taxon>
        <taxon>Pseudomonadota</taxon>
        <taxon>Alphaproteobacteria</taxon>
        <taxon>Hyphomicrobiales</taxon>
        <taxon>Rhizobiaceae</taxon>
        <taxon>Shinella</taxon>
    </lineage>
</organism>
<protein>
    <submittedName>
        <fullName evidence="2">Uncharacterized protein</fullName>
    </submittedName>
</protein>
<sequence>MSHLFCPDAPKRSGRAAPKGAAAAGLAELRSVAQEEKDVFTKTNEGSSFTSFSKHARSMRIRSRMAALAPL</sequence>
<name>A0ABQ5ZU51_9HYPH</name>
<evidence type="ECO:0000313" key="2">
    <source>
        <dbReference type="EMBL" id="GLR55279.1"/>
    </source>
</evidence>
<evidence type="ECO:0000313" key="3">
    <source>
        <dbReference type="Proteomes" id="UP001156702"/>
    </source>
</evidence>
<accession>A0ABQ5ZU51</accession>
<reference evidence="3" key="1">
    <citation type="journal article" date="2019" name="Int. J. Syst. Evol. Microbiol.">
        <title>The Global Catalogue of Microorganisms (GCM) 10K type strain sequencing project: providing services to taxonomists for standard genome sequencing and annotation.</title>
        <authorList>
            <consortium name="The Broad Institute Genomics Platform"/>
            <consortium name="The Broad Institute Genome Sequencing Center for Infectious Disease"/>
            <person name="Wu L."/>
            <person name="Ma J."/>
        </authorList>
    </citation>
    <scope>NUCLEOTIDE SEQUENCE [LARGE SCALE GENOMIC DNA]</scope>
    <source>
        <strain evidence="3">NBRC 102122</strain>
    </source>
</reference>
<proteinExistence type="predicted"/>
<evidence type="ECO:0000256" key="1">
    <source>
        <dbReference type="SAM" id="MobiDB-lite"/>
    </source>
</evidence>
<feature type="region of interest" description="Disordered" evidence="1">
    <location>
        <begin position="1"/>
        <end position="20"/>
    </location>
</feature>
<dbReference type="Proteomes" id="UP001156702">
    <property type="component" value="Unassembled WGS sequence"/>
</dbReference>
<dbReference type="EMBL" id="BSOP01000077">
    <property type="protein sequence ID" value="GLR55279.1"/>
    <property type="molecule type" value="Genomic_DNA"/>
</dbReference>
<comment type="caution">
    <text evidence="2">The sequence shown here is derived from an EMBL/GenBank/DDBJ whole genome shotgun (WGS) entry which is preliminary data.</text>
</comment>
<keyword evidence="3" id="KW-1185">Reference proteome</keyword>
<gene>
    <name evidence="2" type="ORF">GCM10007923_65030</name>
</gene>